<dbReference type="EMBL" id="CP002049">
    <property type="protein sequence ID" value="ADI14592.1"/>
    <property type="molecule type" value="Genomic_DNA"/>
</dbReference>
<dbReference type="HOGENOM" id="CLU_017985_0_3_0"/>
<protein>
    <submittedName>
        <fullName evidence="7">AAA ATPase central domain protein</fullName>
    </submittedName>
</protein>
<evidence type="ECO:0000259" key="6">
    <source>
        <dbReference type="SMART" id="SM00382"/>
    </source>
</evidence>
<keyword evidence="5" id="KW-0067">ATP-binding</keyword>
<proteinExistence type="inferred from homology"/>
<dbReference type="InterPro" id="IPR003959">
    <property type="entry name" value="ATPase_AAA_core"/>
</dbReference>
<dbReference type="GO" id="GO:0003677">
    <property type="term" value="F:DNA binding"/>
    <property type="evidence" value="ECO:0007669"/>
    <property type="project" value="InterPro"/>
</dbReference>
<dbReference type="InterPro" id="IPR008921">
    <property type="entry name" value="DNA_pol3_clamp-load_cplx_C"/>
</dbReference>
<sequence>MTDPSRSLIPLAERVRPRQLHEIVGQRHLLGPGKPLAVMATGRLRSLLLWGPPGVGKTTLARLLAESSGAHFVGLSAVTAGVKEVRAVAAEAAERRAQGGQTLLFLDEVHRFNKAQQDLLLPFVEDGTLTLIGATTENPSFEVTGALRSRLQLFVLEPLTQEEVRTLLTRALTHPEGFGGALEVTAEALGALAAWALGDGRRALAALEAAAAYAHEGRLALPGVRAALQAKGLELDKGGEHFYNLTSALHKAVRGCDPDAALYWLARLLAGGADPLYVARRLVRVASEDVGLADPNALRLALAARDAVQFLGQPEGELALAEAAVYLALAPKSNAVYTAWKRARAEAERHGEAPVPLHLRNAPTATMRALGYGADYRYLFDDPEGSFRQTYLPEGVAGGYYTADGEGWEARVRERLAAFAERRAAARQKAPEGQKGGAP</sequence>
<dbReference type="AlphaFoldDB" id="D7CXJ0"/>
<dbReference type="InterPro" id="IPR051314">
    <property type="entry name" value="AAA_ATPase_RarA/MGS1/WRNIP1"/>
</dbReference>
<organism evidence="7 8">
    <name type="scientific">Truepera radiovictrix (strain DSM 17093 / CIP 108686 / LMG 22925 / RQ-24)</name>
    <dbReference type="NCBI Taxonomy" id="649638"/>
    <lineage>
        <taxon>Bacteria</taxon>
        <taxon>Thermotogati</taxon>
        <taxon>Deinococcota</taxon>
        <taxon>Deinococci</taxon>
        <taxon>Trueperales</taxon>
        <taxon>Trueperaceae</taxon>
        <taxon>Truepera</taxon>
    </lineage>
</organism>
<dbReference type="GO" id="GO:0008047">
    <property type="term" value="F:enzyme activator activity"/>
    <property type="evidence" value="ECO:0007669"/>
    <property type="project" value="TreeGrafter"/>
</dbReference>
<dbReference type="Proteomes" id="UP000000379">
    <property type="component" value="Chromosome"/>
</dbReference>
<dbReference type="InterPro" id="IPR003593">
    <property type="entry name" value="AAA+_ATPase"/>
</dbReference>
<comment type="similarity">
    <text evidence="2">Belongs to the AAA ATPase family. RarA/MGS1/WRNIP1 subfamily.</text>
</comment>
<dbReference type="InterPro" id="IPR027417">
    <property type="entry name" value="P-loop_NTPase"/>
</dbReference>
<dbReference type="SUPFAM" id="SSF52540">
    <property type="entry name" value="P-loop containing nucleoside triphosphate hydrolases"/>
    <property type="match status" value="1"/>
</dbReference>
<dbReference type="Gene3D" id="1.10.3710.10">
    <property type="entry name" value="DNA polymerase III clamp loader subunits, C-terminal domain"/>
    <property type="match status" value="1"/>
</dbReference>
<dbReference type="InterPro" id="IPR032423">
    <property type="entry name" value="AAA_assoc_2"/>
</dbReference>
<evidence type="ECO:0000313" key="7">
    <source>
        <dbReference type="EMBL" id="ADI14592.1"/>
    </source>
</evidence>
<dbReference type="KEGG" id="tra:Trad_1470"/>
<evidence type="ECO:0000256" key="4">
    <source>
        <dbReference type="ARBA" id="ARBA00022741"/>
    </source>
</evidence>
<evidence type="ECO:0000313" key="8">
    <source>
        <dbReference type="Proteomes" id="UP000000379"/>
    </source>
</evidence>
<dbReference type="SMART" id="SM00382">
    <property type="entry name" value="AAA"/>
    <property type="match status" value="1"/>
</dbReference>
<dbReference type="Pfam" id="PF12002">
    <property type="entry name" value="MgsA_C"/>
    <property type="match status" value="1"/>
</dbReference>
<dbReference type="STRING" id="649638.Trad_1470"/>
<dbReference type="OrthoDB" id="9778364at2"/>
<accession>D7CXJ0</accession>
<keyword evidence="4" id="KW-0547">Nucleotide-binding</keyword>
<dbReference type="CDD" id="cd00009">
    <property type="entry name" value="AAA"/>
    <property type="match status" value="1"/>
</dbReference>
<name>D7CXJ0_TRURR</name>
<dbReference type="GO" id="GO:0006261">
    <property type="term" value="P:DNA-templated DNA replication"/>
    <property type="evidence" value="ECO:0007669"/>
    <property type="project" value="TreeGrafter"/>
</dbReference>
<keyword evidence="8" id="KW-1185">Reference proteome</keyword>
<evidence type="ECO:0000256" key="3">
    <source>
        <dbReference type="ARBA" id="ARBA00022705"/>
    </source>
</evidence>
<dbReference type="Gene3D" id="1.20.272.10">
    <property type="match status" value="1"/>
</dbReference>
<dbReference type="Gene3D" id="1.10.8.60">
    <property type="match status" value="1"/>
</dbReference>
<dbReference type="Pfam" id="PF16193">
    <property type="entry name" value="AAA_assoc_2"/>
    <property type="match status" value="1"/>
</dbReference>
<dbReference type="eggNOG" id="COG2256">
    <property type="taxonomic scope" value="Bacteria"/>
</dbReference>
<dbReference type="PANTHER" id="PTHR13779:SF7">
    <property type="entry name" value="ATPASE WRNIP1"/>
    <property type="match status" value="1"/>
</dbReference>
<dbReference type="Pfam" id="PF00004">
    <property type="entry name" value="AAA"/>
    <property type="match status" value="1"/>
</dbReference>
<dbReference type="FunFam" id="1.20.272.10:FF:000001">
    <property type="entry name" value="Putative AAA family ATPase"/>
    <property type="match status" value="1"/>
</dbReference>
<evidence type="ECO:0000256" key="1">
    <source>
        <dbReference type="ARBA" id="ARBA00002393"/>
    </source>
</evidence>
<dbReference type="RefSeq" id="WP_013177960.1">
    <property type="nucleotide sequence ID" value="NC_014221.1"/>
</dbReference>
<dbReference type="FunFam" id="3.40.50.300:FF:000137">
    <property type="entry name" value="Replication-associated recombination protein A"/>
    <property type="match status" value="1"/>
</dbReference>
<dbReference type="Gene3D" id="3.40.50.300">
    <property type="entry name" value="P-loop containing nucleotide triphosphate hydrolases"/>
    <property type="match status" value="1"/>
</dbReference>
<reference evidence="7 8" key="2">
    <citation type="journal article" date="2011" name="Stand. Genomic Sci.">
        <title>Complete genome sequence of Truepera radiovictrix type strain (RQ-24).</title>
        <authorList>
            <person name="Ivanova N."/>
            <person name="Rohde C."/>
            <person name="Munk C."/>
            <person name="Nolan M."/>
            <person name="Lucas S."/>
            <person name="Del Rio T.G."/>
            <person name="Tice H."/>
            <person name="Deshpande S."/>
            <person name="Cheng J.F."/>
            <person name="Tapia R."/>
            <person name="Han C."/>
            <person name="Goodwin L."/>
            <person name="Pitluck S."/>
            <person name="Liolios K."/>
            <person name="Mavromatis K."/>
            <person name="Mikhailova N."/>
            <person name="Pati A."/>
            <person name="Chen A."/>
            <person name="Palaniappan K."/>
            <person name="Land M."/>
            <person name="Hauser L."/>
            <person name="Chang Y.J."/>
            <person name="Jeffries C.D."/>
            <person name="Brambilla E."/>
            <person name="Rohde M."/>
            <person name="Goker M."/>
            <person name="Tindall B.J."/>
            <person name="Woyke T."/>
            <person name="Bristow J."/>
            <person name="Eisen J.A."/>
            <person name="Markowitz V."/>
            <person name="Hugenholtz P."/>
            <person name="Kyrpides N.C."/>
            <person name="Klenk H.P."/>
            <person name="Lapidus A."/>
        </authorList>
    </citation>
    <scope>NUCLEOTIDE SEQUENCE [LARGE SCALE GENOMIC DNA]</scope>
    <source>
        <strain evidence="8">DSM 17093 / CIP 108686 / LMG 22925 / RQ-24</strain>
    </source>
</reference>
<dbReference type="GO" id="GO:0000731">
    <property type="term" value="P:DNA synthesis involved in DNA repair"/>
    <property type="evidence" value="ECO:0007669"/>
    <property type="project" value="TreeGrafter"/>
</dbReference>
<comment type="function">
    <text evidence="1">DNA-dependent ATPase that plays important roles in cellular responses to stalled DNA replication processes.</text>
</comment>
<dbReference type="SUPFAM" id="SSF48019">
    <property type="entry name" value="post-AAA+ oligomerization domain-like"/>
    <property type="match status" value="1"/>
</dbReference>
<keyword evidence="3" id="KW-0235">DNA replication</keyword>
<evidence type="ECO:0000256" key="2">
    <source>
        <dbReference type="ARBA" id="ARBA00008959"/>
    </source>
</evidence>
<evidence type="ECO:0000256" key="5">
    <source>
        <dbReference type="ARBA" id="ARBA00022840"/>
    </source>
</evidence>
<gene>
    <name evidence="7" type="ordered locus">Trad_1470</name>
</gene>
<feature type="domain" description="AAA+ ATPase" evidence="6">
    <location>
        <begin position="43"/>
        <end position="159"/>
    </location>
</feature>
<dbReference type="PANTHER" id="PTHR13779">
    <property type="entry name" value="WERNER HELICASE-INTERACTING PROTEIN 1 FAMILY MEMBER"/>
    <property type="match status" value="1"/>
</dbReference>
<reference evidence="8" key="1">
    <citation type="submission" date="2010-05" db="EMBL/GenBank/DDBJ databases">
        <title>The complete genome of Truepera radiovictris DSM 17093.</title>
        <authorList>
            <consortium name="US DOE Joint Genome Institute (JGI-PGF)"/>
            <person name="Lucas S."/>
            <person name="Copeland A."/>
            <person name="Lapidus A."/>
            <person name="Glavina del Rio T."/>
            <person name="Dalin E."/>
            <person name="Tice H."/>
            <person name="Bruce D."/>
            <person name="Goodwin L."/>
            <person name="Pitluck S."/>
            <person name="Kyrpides N."/>
            <person name="Mavromatis K."/>
            <person name="Ovchinnikova G."/>
            <person name="Munk A.C."/>
            <person name="Detter J.C."/>
            <person name="Han C."/>
            <person name="Tapia R."/>
            <person name="Land M."/>
            <person name="Hauser L."/>
            <person name="Markowitz V."/>
            <person name="Cheng J.-F."/>
            <person name="Hugenholtz P."/>
            <person name="Woyke T."/>
            <person name="Wu D."/>
            <person name="Tindall B."/>
            <person name="Pomrenke H.G."/>
            <person name="Brambilla E."/>
            <person name="Klenk H.-P."/>
            <person name="Eisen J.A."/>
        </authorList>
    </citation>
    <scope>NUCLEOTIDE SEQUENCE [LARGE SCALE GENOMIC DNA]</scope>
    <source>
        <strain evidence="8">DSM 17093 / CIP 108686 / LMG 22925 / RQ-24</strain>
    </source>
</reference>
<dbReference type="GO" id="GO:0005524">
    <property type="term" value="F:ATP binding"/>
    <property type="evidence" value="ECO:0007669"/>
    <property type="project" value="UniProtKB-KW"/>
</dbReference>
<dbReference type="InterPro" id="IPR021886">
    <property type="entry name" value="MgsA_C"/>
</dbReference>
<dbReference type="GO" id="GO:0016887">
    <property type="term" value="F:ATP hydrolysis activity"/>
    <property type="evidence" value="ECO:0007669"/>
    <property type="project" value="InterPro"/>
</dbReference>
<dbReference type="GO" id="GO:0017116">
    <property type="term" value="F:single-stranded DNA helicase activity"/>
    <property type="evidence" value="ECO:0007669"/>
    <property type="project" value="TreeGrafter"/>
</dbReference>